<reference evidence="2 3" key="1">
    <citation type="submission" date="2016-10" db="EMBL/GenBank/DDBJ databases">
        <authorList>
            <person name="de Groot N.N."/>
        </authorList>
    </citation>
    <scope>NUCLEOTIDE SEQUENCE [LARGE SCALE GENOMIC DNA]</scope>
    <source>
        <strain evidence="2 3">CGMCC 1.10228</strain>
    </source>
</reference>
<accession>A0A1G7WQB8</accession>
<dbReference type="STRING" id="861298.SAMN04488136_102105"/>
<dbReference type="EMBL" id="FNDD01000002">
    <property type="protein sequence ID" value="SDG74103.1"/>
    <property type="molecule type" value="Genomic_DNA"/>
</dbReference>
<sequence>MHTRHLLPLLLLSGSSVFASTQSTVAFSLDNDGIYGVDQDYTNGLFLNYTSAQITPPSWLSMLSLSDAEHSSIDKWQLTLAHKIWTPSDIEIDAPSANDRPYAGYFHGELNYLSLTTERVQKFNLTLGMTGKHSLADKAQKLVHGITGSDDPNGWDYQIESKVAGSLGYLNHQNLKRGQMTLNSEWEVSNVSEINAGNFRSDVATGVMFRWGTDLDHNMGAANISNEHPFQAGMIGNSKHAWFVFSGIEARYRFNDMTIEGHRPAIENNPAISDPTVYDVDLEHLQASAVLGVAWYNQHFGASFTTTIKTADYKQATTDIYGTGGLSLFAFF</sequence>
<name>A0A1G7WQB8_9VIBR</name>
<evidence type="ECO:0000313" key="3">
    <source>
        <dbReference type="Proteomes" id="UP000198854"/>
    </source>
</evidence>
<keyword evidence="3" id="KW-1185">Reference proteome</keyword>
<evidence type="ECO:0000313" key="2">
    <source>
        <dbReference type="EMBL" id="SDG74103.1"/>
    </source>
</evidence>
<dbReference type="Pfam" id="PF09982">
    <property type="entry name" value="LpxR"/>
    <property type="match status" value="1"/>
</dbReference>
<feature type="chain" id="PRO_5011443771" description="Outer membrane protein" evidence="1">
    <location>
        <begin position="20"/>
        <end position="332"/>
    </location>
</feature>
<dbReference type="AlphaFoldDB" id="A0A1G7WQB8"/>
<dbReference type="RefSeq" id="WP_093269047.1">
    <property type="nucleotide sequence ID" value="NZ_FNDD01000002.1"/>
</dbReference>
<dbReference type="Proteomes" id="UP000198854">
    <property type="component" value="Unassembled WGS sequence"/>
</dbReference>
<dbReference type="Gene3D" id="2.40.128.140">
    <property type="entry name" value="Outer membrane protein"/>
    <property type="match status" value="1"/>
</dbReference>
<feature type="signal peptide" evidence="1">
    <location>
        <begin position="1"/>
        <end position="19"/>
    </location>
</feature>
<dbReference type="OrthoDB" id="9776275at2"/>
<dbReference type="InterPro" id="IPR037107">
    <property type="entry name" value="Put_OMP_sf"/>
</dbReference>
<evidence type="ECO:0000256" key="1">
    <source>
        <dbReference type="SAM" id="SignalP"/>
    </source>
</evidence>
<dbReference type="InterPro" id="IPR018707">
    <property type="entry name" value="LpxR"/>
</dbReference>
<protein>
    <recommendedName>
        <fullName evidence="4">Outer membrane protein</fullName>
    </recommendedName>
</protein>
<proteinExistence type="predicted"/>
<evidence type="ECO:0008006" key="4">
    <source>
        <dbReference type="Google" id="ProtNLM"/>
    </source>
</evidence>
<gene>
    <name evidence="2" type="ORF">SAMN04488136_102105</name>
</gene>
<organism evidence="2 3">
    <name type="scientific">Vibrio xiamenensis</name>
    <dbReference type="NCBI Taxonomy" id="861298"/>
    <lineage>
        <taxon>Bacteria</taxon>
        <taxon>Pseudomonadati</taxon>
        <taxon>Pseudomonadota</taxon>
        <taxon>Gammaproteobacteria</taxon>
        <taxon>Vibrionales</taxon>
        <taxon>Vibrionaceae</taxon>
        <taxon>Vibrio</taxon>
    </lineage>
</organism>
<keyword evidence="1" id="KW-0732">Signal</keyword>